<proteinExistence type="predicted"/>
<keyword evidence="1" id="KW-0812">Transmembrane</keyword>
<accession>A0A367EI81</accession>
<comment type="caution">
    <text evidence="2">The sequence shown here is derived from an EMBL/GenBank/DDBJ whole genome shotgun (WGS) entry which is preliminary data.</text>
</comment>
<dbReference type="OrthoDB" id="6803299at2"/>
<dbReference type="SUPFAM" id="SSF103473">
    <property type="entry name" value="MFS general substrate transporter"/>
    <property type="match status" value="1"/>
</dbReference>
<gene>
    <name evidence="2" type="ORF">DQ384_39950</name>
</gene>
<organism evidence="2 3">
    <name type="scientific">Sphaerisporangium album</name>
    <dbReference type="NCBI Taxonomy" id="509200"/>
    <lineage>
        <taxon>Bacteria</taxon>
        <taxon>Bacillati</taxon>
        <taxon>Actinomycetota</taxon>
        <taxon>Actinomycetes</taxon>
        <taxon>Streptosporangiales</taxon>
        <taxon>Streptosporangiaceae</taxon>
        <taxon>Sphaerisporangium</taxon>
    </lineage>
</organism>
<feature type="transmembrane region" description="Helical" evidence="1">
    <location>
        <begin position="138"/>
        <end position="165"/>
    </location>
</feature>
<dbReference type="InterPro" id="IPR036259">
    <property type="entry name" value="MFS_trans_sf"/>
</dbReference>
<feature type="transmembrane region" description="Helical" evidence="1">
    <location>
        <begin position="56"/>
        <end position="74"/>
    </location>
</feature>
<protein>
    <recommendedName>
        <fullName evidence="4">MFS transporter</fullName>
    </recommendedName>
</protein>
<name>A0A367EI81_9ACTN</name>
<dbReference type="Proteomes" id="UP000253094">
    <property type="component" value="Unassembled WGS sequence"/>
</dbReference>
<dbReference type="EMBL" id="QOIL01000045">
    <property type="protein sequence ID" value="RCG16920.1"/>
    <property type="molecule type" value="Genomic_DNA"/>
</dbReference>
<evidence type="ECO:0000313" key="2">
    <source>
        <dbReference type="EMBL" id="RCG16920.1"/>
    </source>
</evidence>
<dbReference type="AlphaFoldDB" id="A0A367EI81"/>
<keyword evidence="1" id="KW-1133">Transmembrane helix</keyword>
<sequence>MLHDSILFVLLPLWVVGVLGLPASFSSMLLAVSTAQTALSQGYLARFAQGLVPSVRAIRLACGLLVATCVLLSTASALSGVAAAVGAITGVIVLTLAENLLVAASWELSYVVAPEDRRAQYLAFFSLGFGSQRALGPLLMTAVVLPTGVAGWALLSLLFVVAAGARRSRPGR</sequence>
<feature type="transmembrane region" description="Helical" evidence="1">
    <location>
        <begin position="81"/>
        <end position="106"/>
    </location>
</feature>
<keyword evidence="3" id="KW-1185">Reference proteome</keyword>
<evidence type="ECO:0000256" key="1">
    <source>
        <dbReference type="SAM" id="Phobius"/>
    </source>
</evidence>
<reference evidence="2 3" key="1">
    <citation type="submission" date="2018-06" db="EMBL/GenBank/DDBJ databases">
        <title>Sphaerisporangium craniellae sp. nov., isolated from a marine sponge in the South China Sea.</title>
        <authorList>
            <person name="Li L."/>
        </authorList>
    </citation>
    <scope>NUCLEOTIDE SEQUENCE [LARGE SCALE GENOMIC DNA]</scope>
    <source>
        <strain evidence="2 3">CCTCC AA 208026</strain>
    </source>
</reference>
<evidence type="ECO:0000313" key="3">
    <source>
        <dbReference type="Proteomes" id="UP000253094"/>
    </source>
</evidence>
<dbReference type="RefSeq" id="WP_114034098.1">
    <property type="nucleotide sequence ID" value="NZ_QOIL01000045.1"/>
</dbReference>
<keyword evidence="1" id="KW-0472">Membrane</keyword>
<evidence type="ECO:0008006" key="4">
    <source>
        <dbReference type="Google" id="ProtNLM"/>
    </source>
</evidence>